<dbReference type="Proteomes" id="UP000002051">
    <property type="component" value="Chromosome 4"/>
</dbReference>
<name>A0A072UJT4_MEDTR</name>
<dbReference type="STRING" id="3880.A0A072UJT4"/>
<dbReference type="EMBL" id="CM001220">
    <property type="protein sequence ID" value="KEH29922.1"/>
    <property type="molecule type" value="Genomic_DNA"/>
</dbReference>
<dbReference type="EnsemblPlants" id="KEH29922">
    <property type="protein sequence ID" value="KEH29922"/>
    <property type="gene ID" value="MTR_4g056220"/>
</dbReference>
<dbReference type="InterPro" id="IPR036514">
    <property type="entry name" value="SGNH_hydro_sf"/>
</dbReference>
<dbReference type="PANTHER" id="PTHR45642">
    <property type="entry name" value="GDSL ESTERASE/LIPASE EXL3"/>
    <property type="match status" value="1"/>
</dbReference>
<organism evidence="2 4">
    <name type="scientific">Medicago truncatula</name>
    <name type="common">Barrel medic</name>
    <name type="synonym">Medicago tribuloides</name>
    <dbReference type="NCBI Taxonomy" id="3880"/>
    <lineage>
        <taxon>Eukaryota</taxon>
        <taxon>Viridiplantae</taxon>
        <taxon>Streptophyta</taxon>
        <taxon>Embryophyta</taxon>
        <taxon>Tracheophyta</taxon>
        <taxon>Spermatophyta</taxon>
        <taxon>Magnoliopsida</taxon>
        <taxon>eudicotyledons</taxon>
        <taxon>Gunneridae</taxon>
        <taxon>Pentapetalae</taxon>
        <taxon>rosids</taxon>
        <taxon>fabids</taxon>
        <taxon>Fabales</taxon>
        <taxon>Fabaceae</taxon>
        <taxon>Papilionoideae</taxon>
        <taxon>50 kb inversion clade</taxon>
        <taxon>NPAAA clade</taxon>
        <taxon>Hologalegina</taxon>
        <taxon>IRL clade</taxon>
        <taxon>Trifolieae</taxon>
        <taxon>Medicago</taxon>
    </lineage>
</organism>
<dbReference type="AlphaFoldDB" id="A0A072UJT4"/>
<gene>
    <name evidence="2" type="ordered locus">MTR_4g056220</name>
</gene>
<dbReference type="PANTHER" id="PTHR45642:SF67">
    <property type="entry name" value="GDSL-LIKE LIPASE_ACYLHYDROLASE FAMILY PROTEIN, EXPRESSED"/>
    <property type="match status" value="1"/>
</dbReference>
<reference evidence="3" key="3">
    <citation type="submission" date="2015-04" db="UniProtKB">
        <authorList>
            <consortium name="EnsemblPlants"/>
        </authorList>
    </citation>
    <scope>IDENTIFICATION</scope>
    <source>
        <strain evidence="3">cv. Jemalong A17</strain>
    </source>
</reference>
<evidence type="ECO:0000313" key="4">
    <source>
        <dbReference type="Proteomes" id="UP000002051"/>
    </source>
</evidence>
<evidence type="ECO:0000256" key="1">
    <source>
        <dbReference type="ARBA" id="ARBA00008668"/>
    </source>
</evidence>
<keyword evidence="4" id="KW-1185">Reference proteome</keyword>
<accession>A0A072UJT4</accession>
<dbReference type="HOGENOM" id="CLU_1398238_0_0_1"/>
<comment type="similarity">
    <text evidence="1">Belongs to the 'GDSL' lipolytic enzyme family.</text>
</comment>
<dbReference type="Gene3D" id="3.40.50.1110">
    <property type="entry name" value="SGNH hydrolase"/>
    <property type="match status" value="1"/>
</dbReference>
<proteinExistence type="inferred from homology"/>
<reference evidence="2 4" key="2">
    <citation type="journal article" date="2014" name="BMC Genomics">
        <title>An improved genome release (version Mt4.0) for the model legume Medicago truncatula.</title>
        <authorList>
            <person name="Tang H."/>
            <person name="Krishnakumar V."/>
            <person name="Bidwell S."/>
            <person name="Rosen B."/>
            <person name="Chan A."/>
            <person name="Zhou S."/>
            <person name="Gentzbittel L."/>
            <person name="Childs K.L."/>
            <person name="Yandell M."/>
            <person name="Gundlach H."/>
            <person name="Mayer K.F."/>
            <person name="Schwartz D.C."/>
            <person name="Town C.D."/>
        </authorList>
    </citation>
    <scope>GENOME REANNOTATION</scope>
    <source>
        <strain evidence="2">A17</strain>
        <strain evidence="3 4">cv. Jemalong A17</strain>
    </source>
</reference>
<dbReference type="InterPro" id="IPR050592">
    <property type="entry name" value="GDSL_lipolytic_enzyme"/>
</dbReference>
<dbReference type="GO" id="GO:0016788">
    <property type="term" value="F:hydrolase activity, acting on ester bonds"/>
    <property type="evidence" value="ECO:0007669"/>
    <property type="project" value="InterPro"/>
</dbReference>
<reference evidence="2 4" key="1">
    <citation type="journal article" date="2011" name="Nature">
        <title>The Medicago genome provides insight into the evolution of rhizobial symbioses.</title>
        <authorList>
            <person name="Young N.D."/>
            <person name="Debelle F."/>
            <person name="Oldroyd G.E."/>
            <person name="Geurts R."/>
            <person name="Cannon S.B."/>
            <person name="Udvardi M.K."/>
            <person name="Benedito V.A."/>
            <person name="Mayer K.F."/>
            <person name="Gouzy J."/>
            <person name="Schoof H."/>
            <person name="Van de Peer Y."/>
            <person name="Proost S."/>
            <person name="Cook D.R."/>
            <person name="Meyers B.C."/>
            <person name="Spannagl M."/>
            <person name="Cheung F."/>
            <person name="De Mita S."/>
            <person name="Krishnakumar V."/>
            <person name="Gundlach H."/>
            <person name="Zhou S."/>
            <person name="Mudge J."/>
            <person name="Bharti A.K."/>
            <person name="Murray J.D."/>
            <person name="Naoumkina M.A."/>
            <person name="Rosen B."/>
            <person name="Silverstein K.A."/>
            <person name="Tang H."/>
            <person name="Rombauts S."/>
            <person name="Zhao P.X."/>
            <person name="Zhou P."/>
            <person name="Barbe V."/>
            <person name="Bardou P."/>
            <person name="Bechner M."/>
            <person name="Bellec A."/>
            <person name="Berger A."/>
            <person name="Berges H."/>
            <person name="Bidwell S."/>
            <person name="Bisseling T."/>
            <person name="Choisne N."/>
            <person name="Couloux A."/>
            <person name="Denny R."/>
            <person name="Deshpande S."/>
            <person name="Dai X."/>
            <person name="Doyle J.J."/>
            <person name="Dudez A.M."/>
            <person name="Farmer A.D."/>
            <person name="Fouteau S."/>
            <person name="Franken C."/>
            <person name="Gibelin C."/>
            <person name="Gish J."/>
            <person name="Goldstein S."/>
            <person name="Gonzalez A.J."/>
            <person name="Green P.J."/>
            <person name="Hallab A."/>
            <person name="Hartog M."/>
            <person name="Hua A."/>
            <person name="Humphray S.J."/>
            <person name="Jeong D.H."/>
            <person name="Jing Y."/>
            <person name="Jocker A."/>
            <person name="Kenton S.M."/>
            <person name="Kim D.J."/>
            <person name="Klee K."/>
            <person name="Lai H."/>
            <person name="Lang C."/>
            <person name="Lin S."/>
            <person name="Macmil S.L."/>
            <person name="Magdelenat G."/>
            <person name="Matthews L."/>
            <person name="McCorrison J."/>
            <person name="Monaghan E.L."/>
            <person name="Mun J.H."/>
            <person name="Najar F.Z."/>
            <person name="Nicholson C."/>
            <person name="Noirot C."/>
            <person name="O'Bleness M."/>
            <person name="Paule C.R."/>
            <person name="Poulain J."/>
            <person name="Prion F."/>
            <person name="Qin B."/>
            <person name="Qu C."/>
            <person name="Retzel E.F."/>
            <person name="Riddle C."/>
            <person name="Sallet E."/>
            <person name="Samain S."/>
            <person name="Samson N."/>
            <person name="Sanders I."/>
            <person name="Saurat O."/>
            <person name="Scarpelli C."/>
            <person name="Schiex T."/>
            <person name="Segurens B."/>
            <person name="Severin A.J."/>
            <person name="Sherrier D.J."/>
            <person name="Shi R."/>
            <person name="Sims S."/>
            <person name="Singer S.R."/>
            <person name="Sinharoy S."/>
            <person name="Sterck L."/>
            <person name="Viollet A."/>
            <person name="Wang B.B."/>
            <person name="Wang K."/>
            <person name="Wang M."/>
            <person name="Wang X."/>
            <person name="Warfsmann J."/>
            <person name="Weissenbach J."/>
            <person name="White D.D."/>
            <person name="White J.D."/>
            <person name="Wiley G.B."/>
            <person name="Wincker P."/>
            <person name="Xing Y."/>
            <person name="Yang L."/>
            <person name="Yao Z."/>
            <person name="Ying F."/>
            <person name="Zhai J."/>
            <person name="Zhou L."/>
            <person name="Zuber A."/>
            <person name="Denarie J."/>
            <person name="Dixon R.A."/>
            <person name="May G.D."/>
            <person name="Schwartz D.C."/>
            <person name="Rogers J."/>
            <person name="Quetier F."/>
            <person name="Town C.D."/>
            <person name="Roe B.A."/>
        </authorList>
    </citation>
    <scope>NUCLEOTIDE SEQUENCE [LARGE SCALE GENOMIC DNA]</scope>
    <source>
        <strain evidence="2">A17</strain>
        <strain evidence="3 4">cv. Jemalong A17</strain>
    </source>
</reference>
<dbReference type="InterPro" id="IPR001087">
    <property type="entry name" value="GDSL"/>
</dbReference>
<protein>
    <submittedName>
        <fullName evidence="2">GDSL-like lipase/acylhydrolase</fullName>
    </submittedName>
</protein>
<sequence length="195" mass="22632">MTAEAYQWKDTLCRFTNGDFFHTFYQQWALPPGGISCYLMPEFICTRRKEDWCNNFTSNRLYAIITKFGYHPNKRVERINNVALDFNKKLNFTTENLIKKHPDVKLVIFDIYQPLYQLIIRPSDYGLFEARKGCCGTGLLEVAILCNKISIGTCADASKYVFWDSFHPTEAINKIMMDHLIPAATSLLYSNQTVR</sequence>
<evidence type="ECO:0000313" key="2">
    <source>
        <dbReference type="EMBL" id="KEH29922.1"/>
    </source>
</evidence>
<dbReference type="Pfam" id="PF00657">
    <property type="entry name" value="Lipase_GDSL"/>
    <property type="match status" value="1"/>
</dbReference>
<evidence type="ECO:0000313" key="3">
    <source>
        <dbReference type="EnsemblPlants" id="KEH29922"/>
    </source>
</evidence>